<accession>A0AAD8A9A3</accession>
<evidence type="ECO:0000313" key="10">
    <source>
        <dbReference type="Proteomes" id="UP001233999"/>
    </source>
</evidence>
<reference evidence="9" key="2">
    <citation type="submission" date="2023-05" db="EMBL/GenBank/DDBJ databases">
        <authorList>
            <person name="Fouks B."/>
        </authorList>
    </citation>
    <scope>NUCLEOTIDE SEQUENCE</scope>
    <source>
        <strain evidence="9">Stay&amp;Tobe</strain>
        <tissue evidence="9">Testes</tissue>
    </source>
</reference>
<dbReference type="GO" id="GO:0006260">
    <property type="term" value="P:DNA replication"/>
    <property type="evidence" value="ECO:0007669"/>
    <property type="project" value="UniProtKB-KW"/>
</dbReference>
<evidence type="ECO:0000256" key="1">
    <source>
        <dbReference type="ARBA" id="ARBA00004123"/>
    </source>
</evidence>
<evidence type="ECO:0000256" key="5">
    <source>
        <dbReference type="ARBA" id="ARBA00030871"/>
    </source>
</evidence>
<dbReference type="Pfam" id="PF25005">
    <property type="entry name" value="PSF2_N"/>
    <property type="match status" value="1"/>
</dbReference>
<dbReference type="InterPro" id="IPR007257">
    <property type="entry name" value="GINS_Psf2"/>
</dbReference>
<dbReference type="EMBL" id="JASPKZ010002709">
    <property type="protein sequence ID" value="KAJ9594891.1"/>
    <property type="molecule type" value="Genomic_DNA"/>
</dbReference>
<dbReference type="InterPro" id="IPR036224">
    <property type="entry name" value="GINS_bundle-like_dom_sf"/>
</dbReference>
<comment type="subcellular location">
    <subcellularLocation>
        <location evidence="1">Nucleus</location>
    </subcellularLocation>
</comment>
<sequence length="177" mass="20457">MDPTEVEFIAENKMVSIVPNFTFDRIFLISGEVGPFRAGLPVKIPIWMALNLRQRQKCRIMAPDWMDPEKLEEIKEEESQSRYFTKMPSEHYMVEGFLLLDAAAEDIPRSDEIRTIIKDIWDIRMSKLRSSIDAFVKSGGSHAKLDHLTALEINSIRPLLPHALDELHRLENALRIL</sequence>
<dbReference type="InterPro" id="IPR021151">
    <property type="entry name" value="GINS_A"/>
</dbReference>
<organism evidence="9 10">
    <name type="scientific">Diploptera punctata</name>
    <name type="common">Pacific beetle cockroach</name>
    <dbReference type="NCBI Taxonomy" id="6984"/>
    <lineage>
        <taxon>Eukaryota</taxon>
        <taxon>Metazoa</taxon>
        <taxon>Ecdysozoa</taxon>
        <taxon>Arthropoda</taxon>
        <taxon>Hexapoda</taxon>
        <taxon>Insecta</taxon>
        <taxon>Pterygota</taxon>
        <taxon>Neoptera</taxon>
        <taxon>Polyneoptera</taxon>
        <taxon>Dictyoptera</taxon>
        <taxon>Blattodea</taxon>
        <taxon>Blaberoidea</taxon>
        <taxon>Blaberidae</taxon>
        <taxon>Diplopterinae</taxon>
        <taxon>Diploptera</taxon>
    </lineage>
</organism>
<evidence type="ECO:0000256" key="3">
    <source>
        <dbReference type="ARBA" id="ARBA00022705"/>
    </source>
</evidence>
<dbReference type="Pfam" id="PF05916">
    <property type="entry name" value="Sld5"/>
    <property type="match status" value="1"/>
</dbReference>
<gene>
    <name evidence="9" type="ORF">L9F63_013816</name>
</gene>
<dbReference type="GO" id="GO:0071162">
    <property type="term" value="C:CMG complex"/>
    <property type="evidence" value="ECO:0007669"/>
    <property type="project" value="UniProtKB-ARBA"/>
</dbReference>
<dbReference type="GO" id="GO:0000811">
    <property type="term" value="C:GINS complex"/>
    <property type="evidence" value="ECO:0007669"/>
    <property type="project" value="TreeGrafter"/>
</dbReference>
<dbReference type="CDD" id="cd21694">
    <property type="entry name" value="GINS_B_Psf2"/>
    <property type="match status" value="1"/>
</dbReference>
<evidence type="ECO:0000256" key="4">
    <source>
        <dbReference type="ARBA" id="ARBA00023242"/>
    </source>
</evidence>
<evidence type="ECO:0000256" key="6">
    <source>
        <dbReference type="ARBA" id="ARBA00068356"/>
    </source>
</evidence>
<feature type="domain" description="DNA replication complex GINS protein PSF2 N-terminal" evidence="8">
    <location>
        <begin position="2"/>
        <end position="61"/>
    </location>
</feature>
<dbReference type="AlphaFoldDB" id="A0AAD8A9A3"/>
<dbReference type="Proteomes" id="UP001233999">
    <property type="component" value="Unassembled WGS sequence"/>
</dbReference>
<evidence type="ECO:0000259" key="8">
    <source>
        <dbReference type="Pfam" id="PF25005"/>
    </source>
</evidence>
<name>A0AAD8A9A3_DIPPU</name>
<keyword evidence="4" id="KW-0539">Nucleus</keyword>
<dbReference type="PANTHER" id="PTHR12772">
    <property type="entry name" value="DNA REPLICATION COMPLEX GINS PROTEIN PSF2"/>
    <property type="match status" value="1"/>
</dbReference>
<evidence type="ECO:0000313" key="9">
    <source>
        <dbReference type="EMBL" id="KAJ9594891.1"/>
    </source>
</evidence>
<dbReference type="InterPro" id="IPR056784">
    <property type="entry name" value="PSF2_N"/>
</dbReference>
<keyword evidence="3" id="KW-0235">DNA replication</keyword>
<evidence type="ECO:0000259" key="7">
    <source>
        <dbReference type="Pfam" id="PF05916"/>
    </source>
</evidence>
<dbReference type="PIRSF" id="PIRSF028998">
    <property type="entry name" value="GINS_Psf2_subgr"/>
    <property type="match status" value="1"/>
</dbReference>
<dbReference type="SUPFAM" id="SSF160059">
    <property type="entry name" value="PriA/YqbF domain"/>
    <property type="match status" value="1"/>
</dbReference>
<dbReference type="PANTHER" id="PTHR12772:SF0">
    <property type="entry name" value="DNA REPLICATION COMPLEX GINS PROTEIN PSF2"/>
    <property type="match status" value="1"/>
</dbReference>
<dbReference type="Gene3D" id="1.20.58.1020">
    <property type="match status" value="1"/>
</dbReference>
<dbReference type="SUPFAM" id="SSF158573">
    <property type="entry name" value="GINS helical bundle-like"/>
    <property type="match status" value="1"/>
</dbReference>
<feature type="non-terminal residue" evidence="9">
    <location>
        <position position="1"/>
    </location>
</feature>
<keyword evidence="10" id="KW-1185">Reference proteome</keyword>
<dbReference type="GO" id="GO:0000727">
    <property type="term" value="P:double-strand break repair via break-induced replication"/>
    <property type="evidence" value="ECO:0007669"/>
    <property type="project" value="TreeGrafter"/>
</dbReference>
<reference evidence="9" key="1">
    <citation type="journal article" date="2023" name="IScience">
        <title>Live-bearing cockroach genome reveals convergent evolutionary mechanisms linked to viviparity in insects and beyond.</title>
        <authorList>
            <person name="Fouks B."/>
            <person name="Harrison M.C."/>
            <person name="Mikhailova A.A."/>
            <person name="Marchal E."/>
            <person name="English S."/>
            <person name="Carruthers M."/>
            <person name="Jennings E.C."/>
            <person name="Chiamaka E.L."/>
            <person name="Frigard R.A."/>
            <person name="Pippel M."/>
            <person name="Attardo G.M."/>
            <person name="Benoit J.B."/>
            <person name="Bornberg-Bauer E."/>
            <person name="Tobe S.S."/>
        </authorList>
    </citation>
    <scope>NUCLEOTIDE SEQUENCE</scope>
    <source>
        <strain evidence="9">Stay&amp;Tobe</strain>
    </source>
</reference>
<comment type="similarity">
    <text evidence="2">Belongs to the GINS2/PSF2 family.</text>
</comment>
<protein>
    <recommendedName>
        <fullName evidence="6">Probable DNA replication complex GINS protein PSF2</fullName>
    </recommendedName>
    <alternativeName>
        <fullName evidence="5">GINS complex subunit 2</fullName>
    </alternativeName>
</protein>
<dbReference type="FunFam" id="1.20.58.1020:FF:000001">
    <property type="entry name" value="DNA replication complex GINS protein PSF2"/>
    <property type="match status" value="1"/>
</dbReference>
<feature type="domain" description="GINS subunit" evidence="7">
    <location>
        <begin position="65"/>
        <end position="165"/>
    </location>
</feature>
<dbReference type="CDD" id="cd11712">
    <property type="entry name" value="GINS_A_psf2"/>
    <property type="match status" value="1"/>
</dbReference>
<comment type="caution">
    <text evidence="9">The sequence shown here is derived from an EMBL/GenBank/DDBJ whole genome shotgun (WGS) entry which is preliminary data.</text>
</comment>
<dbReference type="Gene3D" id="3.40.5.50">
    <property type="match status" value="1"/>
</dbReference>
<dbReference type="FunFam" id="3.40.5.50:FF:000001">
    <property type="entry name" value="DNA replication complex GINS protein PSF2"/>
    <property type="match status" value="1"/>
</dbReference>
<evidence type="ECO:0000256" key="2">
    <source>
        <dbReference type="ARBA" id="ARBA00010565"/>
    </source>
</evidence>
<proteinExistence type="inferred from homology"/>